<reference evidence="3 4" key="1">
    <citation type="journal article" date="2018" name="BMC Genomics">
        <title>The genome of Naegleria lovaniensis, the basis for a comparative approach to unravel pathogenicity factors of the human pathogenic amoeba N. fowleri.</title>
        <authorList>
            <person name="Liechti N."/>
            <person name="Schurch N."/>
            <person name="Bruggmann R."/>
            <person name="Wittwer M."/>
        </authorList>
    </citation>
    <scope>NUCLEOTIDE SEQUENCE [LARGE SCALE GENOMIC DNA]</scope>
    <source>
        <strain evidence="3 4">ATCC 30569</strain>
    </source>
</reference>
<feature type="region of interest" description="Disordered" evidence="1">
    <location>
        <begin position="445"/>
        <end position="464"/>
    </location>
</feature>
<dbReference type="PROSITE" id="PS50097">
    <property type="entry name" value="BTB"/>
    <property type="match status" value="1"/>
</dbReference>
<accession>A0AA88KH15</accession>
<gene>
    <name evidence="3" type="ORF">C9374_009249</name>
</gene>
<feature type="region of interest" description="Disordered" evidence="1">
    <location>
        <begin position="177"/>
        <end position="199"/>
    </location>
</feature>
<dbReference type="InterPro" id="IPR000210">
    <property type="entry name" value="BTB/POZ_dom"/>
</dbReference>
<dbReference type="GeneID" id="68101703"/>
<evidence type="ECO:0000313" key="3">
    <source>
        <dbReference type="EMBL" id="KAG2377338.1"/>
    </source>
</evidence>
<protein>
    <recommendedName>
        <fullName evidence="2">BTB domain-containing protein</fullName>
    </recommendedName>
</protein>
<dbReference type="EMBL" id="PYSW02000038">
    <property type="protein sequence ID" value="KAG2377338.1"/>
    <property type="molecule type" value="Genomic_DNA"/>
</dbReference>
<dbReference type="Proteomes" id="UP000816034">
    <property type="component" value="Unassembled WGS sequence"/>
</dbReference>
<evidence type="ECO:0000256" key="1">
    <source>
        <dbReference type="SAM" id="MobiDB-lite"/>
    </source>
</evidence>
<dbReference type="RefSeq" id="XP_044544600.1">
    <property type="nucleotide sequence ID" value="XM_044699415.1"/>
</dbReference>
<comment type="caution">
    <text evidence="3">The sequence shown here is derived from an EMBL/GenBank/DDBJ whole genome shotgun (WGS) entry which is preliminary data.</text>
</comment>
<organism evidence="3 4">
    <name type="scientific">Naegleria lovaniensis</name>
    <name type="common">Amoeba</name>
    <dbReference type="NCBI Taxonomy" id="51637"/>
    <lineage>
        <taxon>Eukaryota</taxon>
        <taxon>Discoba</taxon>
        <taxon>Heterolobosea</taxon>
        <taxon>Tetramitia</taxon>
        <taxon>Eutetramitia</taxon>
        <taxon>Vahlkampfiidae</taxon>
        <taxon>Naegleria</taxon>
    </lineage>
</organism>
<feature type="compositionally biased region" description="Acidic residues" evidence="1">
    <location>
        <begin position="179"/>
        <end position="193"/>
    </location>
</feature>
<feature type="domain" description="BTB" evidence="2">
    <location>
        <begin position="67"/>
        <end position="172"/>
    </location>
</feature>
<evidence type="ECO:0000259" key="2">
    <source>
        <dbReference type="PROSITE" id="PS50097"/>
    </source>
</evidence>
<dbReference type="InterPro" id="IPR011333">
    <property type="entry name" value="SKP1/BTB/POZ_sf"/>
</dbReference>
<dbReference type="Gene3D" id="3.30.710.10">
    <property type="entry name" value="Potassium Channel Kv1.1, Chain A"/>
    <property type="match status" value="1"/>
</dbReference>
<proteinExistence type="predicted"/>
<sequence>MFSPNDKLRFKSRWAKRYHSFGNDEDNDTFEKEYPSQQEYLNQFLRWSFTNNSSSRVADEEMDQPSPDVMIHTSFHDYYLHKIFLSRSRYFRVLLRNGHWKQEDSMNLPTTSNGLNGVMNASSVKFPTEDRLYTIDFSIIESSIIPNEAKLNRQAFEEILTYLYTDHLDDSLFKLQSSSDDDEEEEYDSDEYDSKEPKKRKTIEDASCNAFQLLCQMIYLAKFLDLKQLIQQLKMNLDGIYKLVAIHYGHEESSSDSLQLPALNEYDYMEFALFVEQVYGRRYSEKKSDNLLNFPTSFLEQVCSQFCIPLSVKTKLLKEHLKQNFGIAQQPISESVLSHYRSVLSQIEKTSIERSFFVSNEQIEILKEHFGWNISQRREDIQKKLSSKSFNPSSILFSESCDEDNYPSEFVAPNTELIINVDSGKKSSHLWWSFYFNFHLDSEENGENKSSKTPRGAVFVSSTSGGKTRMNVFPLSCRDIDLHKSNDAYGLSFDMIVYIEPELEKTSNEEVFNE</sequence>
<evidence type="ECO:0000313" key="4">
    <source>
        <dbReference type="Proteomes" id="UP000816034"/>
    </source>
</evidence>
<keyword evidence="4" id="KW-1185">Reference proteome</keyword>
<name>A0AA88KH15_NAELO</name>
<dbReference type="AlphaFoldDB" id="A0AA88KH15"/>